<comment type="caution">
    <text evidence="9">The sequence shown here is derived from an EMBL/GenBank/DDBJ whole genome shotgun (WGS) entry which is preliminary data.</text>
</comment>
<evidence type="ECO:0000256" key="5">
    <source>
        <dbReference type="ARBA" id="ARBA00022989"/>
    </source>
</evidence>
<comment type="subcellular location">
    <subcellularLocation>
        <location evidence="1 7">Cell membrane</location>
        <topology evidence="1 7">Multi-pass membrane protein</topology>
    </subcellularLocation>
</comment>
<keyword evidence="10" id="KW-1185">Reference proteome</keyword>
<evidence type="ECO:0000256" key="4">
    <source>
        <dbReference type="ARBA" id="ARBA00022692"/>
    </source>
</evidence>
<evidence type="ECO:0000256" key="7">
    <source>
        <dbReference type="RuleBase" id="RU363032"/>
    </source>
</evidence>
<feature type="domain" description="ABC transmembrane type-1" evidence="8">
    <location>
        <begin position="94"/>
        <end position="302"/>
    </location>
</feature>
<keyword evidence="4 7" id="KW-0812">Transmembrane</keyword>
<evidence type="ECO:0000256" key="2">
    <source>
        <dbReference type="ARBA" id="ARBA00022448"/>
    </source>
</evidence>
<keyword evidence="3" id="KW-1003">Cell membrane</keyword>
<feature type="transmembrane region" description="Helical" evidence="7">
    <location>
        <begin position="177"/>
        <end position="195"/>
    </location>
</feature>
<comment type="similarity">
    <text evidence="7">Belongs to the binding-protein-dependent transport system permease family.</text>
</comment>
<dbReference type="NCBIfam" id="NF007008">
    <property type="entry name" value="PRK09471.1"/>
    <property type="match status" value="1"/>
</dbReference>
<evidence type="ECO:0000313" key="10">
    <source>
        <dbReference type="Proteomes" id="UP001597295"/>
    </source>
</evidence>
<evidence type="ECO:0000313" key="9">
    <source>
        <dbReference type="EMBL" id="MFD2262563.1"/>
    </source>
</evidence>
<proteinExistence type="inferred from homology"/>
<dbReference type="CDD" id="cd06261">
    <property type="entry name" value="TM_PBP2"/>
    <property type="match status" value="1"/>
</dbReference>
<evidence type="ECO:0000256" key="3">
    <source>
        <dbReference type="ARBA" id="ARBA00022475"/>
    </source>
</evidence>
<feature type="transmembrane region" description="Helical" evidence="7">
    <location>
        <begin position="12"/>
        <end position="30"/>
    </location>
</feature>
<name>A0ABW5DPT1_9PROT</name>
<dbReference type="InterPro" id="IPR035906">
    <property type="entry name" value="MetI-like_sf"/>
</dbReference>
<dbReference type="Pfam" id="PF00528">
    <property type="entry name" value="BPD_transp_1"/>
    <property type="match status" value="1"/>
</dbReference>
<dbReference type="Proteomes" id="UP001597295">
    <property type="component" value="Unassembled WGS sequence"/>
</dbReference>
<dbReference type="Pfam" id="PF19300">
    <property type="entry name" value="BPD_transp_1_N"/>
    <property type="match status" value="1"/>
</dbReference>
<reference evidence="10" key="1">
    <citation type="journal article" date="2019" name="Int. J. Syst. Evol. Microbiol.">
        <title>The Global Catalogue of Microorganisms (GCM) 10K type strain sequencing project: providing services to taxonomists for standard genome sequencing and annotation.</title>
        <authorList>
            <consortium name="The Broad Institute Genomics Platform"/>
            <consortium name="The Broad Institute Genome Sequencing Center for Infectious Disease"/>
            <person name="Wu L."/>
            <person name="Ma J."/>
        </authorList>
    </citation>
    <scope>NUCLEOTIDE SEQUENCE [LARGE SCALE GENOMIC DNA]</scope>
    <source>
        <strain evidence="10">CGMCC 1.19062</strain>
    </source>
</reference>
<dbReference type="PANTHER" id="PTHR30465:SF74">
    <property type="entry name" value="OLIGOPEPTIDE TRANSPORT SYSTEM PERMEASE PROTEIN OPPB"/>
    <property type="match status" value="1"/>
</dbReference>
<dbReference type="PROSITE" id="PS50928">
    <property type="entry name" value="ABC_TM1"/>
    <property type="match status" value="1"/>
</dbReference>
<dbReference type="PANTHER" id="PTHR30465">
    <property type="entry name" value="INNER MEMBRANE ABC TRANSPORTER"/>
    <property type="match status" value="1"/>
</dbReference>
<evidence type="ECO:0000256" key="6">
    <source>
        <dbReference type="ARBA" id="ARBA00023136"/>
    </source>
</evidence>
<feature type="transmembrane region" description="Helical" evidence="7">
    <location>
        <begin position="133"/>
        <end position="157"/>
    </location>
</feature>
<dbReference type="Gene3D" id="1.10.3720.10">
    <property type="entry name" value="MetI-like"/>
    <property type="match status" value="1"/>
</dbReference>
<sequence>MTRFIFARLISAIPTVLVTVALAFFMMRLAPGGPFDSERPVSPAIEANLKAAYHLDDPLYLQFLRYLGGVIQGDFGPSFKYQDLTVGELIMQGLPTSLFLAFTAVFLATGLGITIGLIAAWRQNSATDYTVMTGSMLGIVIPNFVMAPLLTLVFGVYLGWLPVGGWVRGDLGIVKPLYVILPIIALILPKIAYIARLTRASTIEVLRSNFIRTARSKGLSERKVLTRHALKASLLPVVSYLGPSTAGTIISSLVVETIFGIPGIGRYFVQGALNRDYTLVLGVVVLYAVIIILFNLIVDIIYGLLDPKVRFE</sequence>
<dbReference type="InterPro" id="IPR000515">
    <property type="entry name" value="MetI-like"/>
</dbReference>
<dbReference type="EMBL" id="JBHUIP010000004">
    <property type="protein sequence ID" value="MFD2262563.1"/>
    <property type="molecule type" value="Genomic_DNA"/>
</dbReference>
<keyword evidence="5 7" id="KW-1133">Transmembrane helix</keyword>
<evidence type="ECO:0000259" key="8">
    <source>
        <dbReference type="PROSITE" id="PS50928"/>
    </source>
</evidence>
<feature type="transmembrane region" description="Helical" evidence="7">
    <location>
        <begin position="98"/>
        <end position="121"/>
    </location>
</feature>
<dbReference type="SUPFAM" id="SSF161098">
    <property type="entry name" value="MetI-like"/>
    <property type="match status" value="1"/>
</dbReference>
<dbReference type="RefSeq" id="WP_379875522.1">
    <property type="nucleotide sequence ID" value="NZ_JBHUIP010000004.1"/>
</dbReference>
<evidence type="ECO:0000256" key="1">
    <source>
        <dbReference type="ARBA" id="ARBA00004651"/>
    </source>
</evidence>
<accession>A0ABW5DPT1</accession>
<organism evidence="9 10">
    <name type="scientific">Lacibacterium aquatile</name>
    <dbReference type="NCBI Taxonomy" id="1168082"/>
    <lineage>
        <taxon>Bacteria</taxon>
        <taxon>Pseudomonadati</taxon>
        <taxon>Pseudomonadota</taxon>
        <taxon>Alphaproteobacteria</taxon>
        <taxon>Rhodospirillales</taxon>
        <taxon>Rhodospirillaceae</taxon>
    </lineage>
</organism>
<protein>
    <submittedName>
        <fullName evidence="9">Oligopeptide ABC transporter permease OppB</fullName>
    </submittedName>
</protein>
<gene>
    <name evidence="9" type="primary">oppB</name>
    <name evidence="9" type="ORF">ACFSM5_06660</name>
</gene>
<keyword evidence="2 7" id="KW-0813">Transport</keyword>
<dbReference type="InterPro" id="IPR045621">
    <property type="entry name" value="BPD_transp_1_N"/>
</dbReference>
<keyword evidence="6 7" id="KW-0472">Membrane</keyword>
<feature type="transmembrane region" description="Helical" evidence="7">
    <location>
        <begin position="279"/>
        <end position="305"/>
    </location>
</feature>